<dbReference type="PROSITE" id="PS00154">
    <property type="entry name" value="ATPASE_E1_E2"/>
    <property type="match status" value="1"/>
</dbReference>
<evidence type="ECO:0000256" key="11">
    <source>
        <dbReference type="ARBA" id="ARBA00022967"/>
    </source>
</evidence>
<dbReference type="Gene3D" id="2.70.150.10">
    <property type="entry name" value="Calcium-transporting ATPase, cytoplasmic transduction domain A"/>
    <property type="match status" value="1"/>
</dbReference>
<keyword evidence="9 15" id="KW-0067">ATP-binding</keyword>
<dbReference type="Gene3D" id="3.40.1110.10">
    <property type="entry name" value="Calcium-transporting ATPase, cytoplasmic domain N"/>
    <property type="match status" value="1"/>
</dbReference>
<dbReference type="NCBIfam" id="TIGR01512">
    <property type="entry name" value="ATPase-IB2_Cd"/>
    <property type="match status" value="1"/>
</dbReference>
<dbReference type="SFLD" id="SFLDS00003">
    <property type="entry name" value="Haloacid_Dehalogenase"/>
    <property type="match status" value="1"/>
</dbReference>
<comment type="caution">
    <text evidence="17">The sequence shown here is derived from an EMBL/GenBank/DDBJ whole genome shotgun (WGS) entry which is preliminary data.</text>
</comment>
<dbReference type="Proteomes" id="UP001528411">
    <property type="component" value="Unassembled WGS sequence"/>
</dbReference>
<evidence type="ECO:0000256" key="13">
    <source>
        <dbReference type="ARBA" id="ARBA00023065"/>
    </source>
</evidence>
<keyword evidence="5" id="KW-0597">Phosphoprotein</keyword>
<dbReference type="InterPro" id="IPR008250">
    <property type="entry name" value="ATPase_P-typ_transduc_dom_A_sf"/>
</dbReference>
<keyword evidence="12 15" id="KW-1133">Transmembrane helix</keyword>
<dbReference type="SUPFAM" id="SSF81665">
    <property type="entry name" value="Calcium ATPase, transmembrane domain M"/>
    <property type="match status" value="1"/>
</dbReference>
<sequence length="549" mass="59718">MSFFQLLKYGFDGNRGEVYFESISMFTLLLLIGKYLEFKAKSRAILSNANLNKSLPIFANRFENGQITTVLIQKLNIGDTIVVKPGEQFAVDGKIVNGETTVNESVLTGEFSPIFKHFGDPVLAGSINNDGNIKVEITALGSNTTLAKIGQLQEEFTKHRPKLSQFADKIAHYFVIGQLIIAFITYLIWLNVSPDDAIWISLSVLVATCPCALSLATPTAYTCILSKLNRKGILVKDALAFEQLTEITHVAFDKTGTLTTGRFEINANGTELSSEFTTELAAAVYLLQCHSEHPIAKAFTTENLGILNRDIGTINLTDIVSHIGQGISATYNEKTLKIGTPEFIGSTLHLPKNRTVQNVLVSYDNRLCAQFSVTDNLKPDSEITISNLKQKGLTTLLVTGDPSESGNVIGKKLNFDHIYTGCDPKSKADKIVSLQSEGNNILMIGDGINDAPVFGASNVSIAMSSGADMTKHSADIIVLNNKLTAVETLLTAALETKQTIRNNLYWSLIYNMIILPVAMLGLVPPYIAVLGMSASSILVVSNSLKLLRD</sequence>
<dbReference type="Pfam" id="PF00122">
    <property type="entry name" value="E1-E2_ATPase"/>
    <property type="match status" value="1"/>
</dbReference>
<dbReference type="EMBL" id="JAQOMS010000002">
    <property type="protein sequence ID" value="MDC2887901.1"/>
    <property type="molecule type" value="Genomic_DNA"/>
</dbReference>
<accession>A0ABT5FBE3</accession>
<dbReference type="InterPro" id="IPR044492">
    <property type="entry name" value="P_typ_ATPase_HD_dom"/>
</dbReference>
<keyword evidence="18" id="KW-1185">Reference proteome</keyword>
<dbReference type="SUPFAM" id="SSF81653">
    <property type="entry name" value="Calcium ATPase, transduction domain A"/>
    <property type="match status" value="1"/>
</dbReference>
<dbReference type="InterPro" id="IPR023298">
    <property type="entry name" value="ATPase_P-typ_TM_dom_sf"/>
</dbReference>
<dbReference type="PRINTS" id="PR00119">
    <property type="entry name" value="CATATPASE"/>
</dbReference>
<keyword evidence="3" id="KW-0813">Transport</keyword>
<feature type="transmembrane region" description="Helical" evidence="15">
    <location>
        <begin position="18"/>
        <end position="36"/>
    </location>
</feature>
<evidence type="ECO:0000256" key="7">
    <source>
        <dbReference type="ARBA" id="ARBA00022723"/>
    </source>
</evidence>
<evidence type="ECO:0000256" key="10">
    <source>
        <dbReference type="ARBA" id="ARBA00022842"/>
    </source>
</evidence>
<proteinExistence type="inferred from homology"/>
<dbReference type="PANTHER" id="PTHR43520:SF5">
    <property type="entry name" value="CATION-TRANSPORTING P-TYPE ATPASE-RELATED"/>
    <property type="match status" value="1"/>
</dbReference>
<comment type="subcellular location">
    <subcellularLocation>
        <location evidence="1">Cell membrane</location>
        <topology evidence="1">Multi-pass membrane protein</topology>
    </subcellularLocation>
</comment>
<feature type="transmembrane region" description="Helical" evidence="15">
    <location>
        <begin position="170"/>
        <end position="192"/>
    </location>
</feature>
<name>A0ABT5FBE3_9GAMM</name>
<dbReference type="InterPro" id="IPR001757">
    <property type="entry name" value="P_typ_ATPase"/>
</dbReference>
<dbReference type="PANTHER" id="PTHR43520">
    <property type="entry name" value="ATP7, ISOFORM B"/>
    <property type="match status" value="1"/>
</dbReference>
<evidence type="ECO:0000259" key="16">
    <source>
        <dbReference type="Pfam" id="PF00122"/>
    </source>
</evidence>
<keyword evidence="7 15" id="KW-0479">Metal-binding</keyword>
<dbReference type="InterPro" id="IPR059000">
    <property type="entry name" value="ATPase_P-type_domA"/>
</dbReference>
<dbReference type="Gene3D" id="3.40.50.1000">
    <property type="entry name" value="HAD superfamily/HAD-like"/>
    <property type="match status" value="1"/>
</dbReference>
<dbReference type="NCBIfam" id="TIGR01511">
    <property type="entry name" value="ATPase-IB1_Cu"/>
    <property type="match status" value="1"/>
</dbReference>
<feature type="domain" description="P-type ATPase A" evidence="16">
    <location>
        <begin position="55"/>
        <end position="152"/>
    </location>
</feature>
<dbReference type="SUPFAM" id="SSF56784">
    <property type="entry name" value="HAD-like"/>
    <property type="match status" value="1"/>
</dbReference>
<keyword evidence="6 15" id="KW-0812">Transmembrane</keyword>
<evidence type="ECO:0000313" key="18">
    <source>
        <dbReference type="Proteomes" id="UP001528411"/>
    </source>
</evidence>
<keyword evidence="13" id="KW-0406">Ion transport</keyword>
<keyword evidence="10" id="KW-0460">Magnesium</keyword>
<evidence type="ECO:0000256" key="6">
    <source>
        <dbReference type="ARBA" id="ARBA00022692"/>
    </source>
</evidence>
<comment type="similarity">
    <text evidence="2 15">Belongs to the cation transport ATPase (P-type) (TC 3.A.3) family. Type IB subfamily.</text>
</comment>
<reference evidence="17 18" key="1">
    <citation type="submission" date="2023-01" db="EMBL/GenBank/DDBJ databases">
        <title>Psychrosphaera sp. nov., isolated from marine algae.</title>
        <authorList>
            <person name="Bayburt H."/>
            <person name="Choi B.J."/>
            <person name="Kim J.M."/>
            <person name="Choi D.G."/>
            <person name="Jeon C.O."/>
        </authorList>
    </citation>
    <scope>NUCLEOTIDE SEQUENCE [LARGE SCALE GENOMIC DNA]</scope>
    <source>
        <strain evidence="17 18">G1-22</strain>
    </source>
</reference>
<dbReference type="SFLD" id="SFLDF00027">
    <property type="entry name" value="p-type_atpase"/>
    <property type="match status" value="1"/>
</dbReference>
<dbReference type="CDD" id="cd02079">
    <property type="entry name" value="P-type_ATPase_HM"/>
    <property type="match status" value="1"/>
</dbReference>
<protein>
    <submittedName>
        <fullName evidence="17">Heavy metal translocating P-type ATPase</fullName>
    </submittedName>
</protein>
<dbReference type="Pfam" id="PF00702">
    <property type="entry name" value="Hydrolase"/>
    <property type="match status" value="1"/>
</dbReference>
<dbReference type="InterPro" id="IPR018303">
    <property type="entry name" value="ATPase_P-typ_P_site"/>
</dbReference>
<keyword evidence="4 15" id="KW-1003">Cell membrane</keyword>
<gene>
    <name evidence="17" type="ORF">PN838_02450</name>
</gene>
<keyword evidence="14 15" id="KW-0472">Membrane</keyword>
<evidence type="ECO:0000313" key="17">
    <source>
        <dbReference type="EMBL" id="MDC2887901.1"/>
    </source>
</evidence>
<dbReference type="InterPro" id="IPR036412">
    <property type="entry name" value="HAD-like_sf"/>
</dbReference>
<evidence type="ECO:0000256" key="3">
    <source>
        <dbReference type="ARBA" id="ARBA00022448"/>
    </source>
</evidence>
<evidence type="ECO:0000256" key="9">
    <source>
        <dbReference type="ARBA" id="ARBA00022840"/>
    </source>
</evidence>
<keyword evidence="8 15" id="KW-0547">Nucleotide-binding</keyword>
<keyword evidence="11" id="KW-1278">Translocase</keyword>
<dbReference type="InterPro" id="IPR023214">
    <property type="entry name" value="HAD_sf"/>
</dbReference>
<evidence type="ECO:0000256" key="4">
    <source>
        <dbReference type="ARBA" id="ARBA00022475"/>
    </source>
</evidence>
<feature type="transmembrane region" description="Helical" evidence="15">
    <location>
        <begin position="504"/>
        <end position="523"/>
    </location>
</feature>
<dbReference type="NCBIfam" id="TIGR01525">
    <property type="entry name" value="ATPase-IB_hvy"/>
    <property type="match status" value="1"/>
</dbReference>
<evidence type="ECO:0000256" key="15">
    <source>
        <dbReference type="RuleBase" id="RU362081"/>
    </source>
</evidence>
<organism evidence="17 18">
    <name type="scientific">Psychrosphaera algicola</name>
    <dbReference type="NCBI Taxonomy" id="3023714"/>
    <lineage>
        <taxon>Bacteria</taxon>
        <taxon>Pseudomonadati</taxon>
        <taxon>Pseudomonadota</taxon>
        <taxon>Gammaproteobacteria</taxon>
        <taxon>Alteromonadales</taxon>
        <taxon>Pseudoalteromonadaceae</taxon>
        <taxon>Psychrosphaera</taxon>
    </lineage>
</organism>
<evidence type="ECO:0000256" key="1">
    <source>
        <dbReference type="ARBA" id="ARBA00004651"/>
    </source>
</evidence>
<dbReference type="InterPro" id="IPR023299">
    <property type="entry name" value="ATPase_P-typ_cyto_dom_N"/>
</dbReference>
<evidence type="ECO:0000256" key="14">
    <source>
        <dbReference type="ARBA" id="ARBA00023136"/>
    </source>
</evidence>
<evidence type="ECO:0000256" key="2">
    <source>
        <dbReference type="ARBA" id="ARBA00006024"/>
    </source>
</evidence>
<dbReference type="SFLD" id="SFLDG00002">
    <property type="entry name" value="C1.7:_P-type_atpase_like"/>
    <property type="match status" value="1"/>
</dbReference>
<evidence type="ECO:0000256" key="8">
    <source>
        <dbReference type="ARBA" id="ARBA00022741"/>
    </source>
</evidence>
<evidence type="ECO:0000256" key="5">
    <source>
        <dbReference type="ARBA" id="ARBA00022553"/>
    </source>
</evidence>
<evidence type="ECO:0000256" key="12">
    <source>
        <dbReference type="ARBA" id="ARBA00022989"/>
    </source>
</evidence>
<dbReference type="InterPro" id="IPR027256">
    <property type="entry name" value="P-typ_ATPase_IB"/>
</dbReference>
<dbReference type="NCBIfam" id="TIGR01494">
    <property type="entry name" value="ATPase_P-type"/>
    <property type="match status" value="1"/>
</dbReference>
<feature type="transmembrane region" description="Helical" evidence="15">
    <location>
        <begin position="198"/>
        <end position="221"/>
    </location>
</feature>